<dbReference type="EMBL" id="CAIJDO010000061">
    <property type="protein sequence ID" value="CAD0000989.1"/>
    <property type="molecule type" value="Genomic_DNA"/>
</dbReference>
<gene>
    <name evidence="2" type="ORF">FLACHUCJ7_00315</name>
</gene>
<dbReference type="Proteomes" id="UP000556700">
    <property type="component" value="Unassembled WGS sequence"/>
</dbReference>
<reference evidence="2 3" key="1">
    <citation type="submission" date="2020-06" db="EMBL/GenBank/DDBJ databases">
        <authorList>
            <person name="Criscuolo A."/>
        </authorList>
    </citation>
    <scope>NUCLEOTIDE SEQUENCE [LARGE SCALE GENOMIC DNA]</scope>
    <source>
        <strain evidence="3">CIP 110025</strain>
    </source>
</reference>
<accession>A0A6V6YNP6</accession>
<feature type="chain" id="PRO_5028257443" description="Type IX secretion system membrane protein PorP/SprF" evidence="1">
    <location>
        <begin position="25"/>
        <end position="291"/>
    </location>
</feature>
<dbReference type="NCBIfam" id="TIGR03519">
    <property type="entry name" value="T9SS_PorP_fam"/>
    <property type="match status" value="1"/>
</dbReference>
<feature type="signal peptide" evidence="1">
    <location>
        <begin position="1"/>
        <end position="24"/>
    </location>
</feature>
<protein>
    <recommendedName>
        <fullName evidence="4">Type IX secretion system membrane protein PorP/SprF</fullName>
    </recommendedName>
</protein>
<evidence type="ECO:0000313" key="2">
    <source>
        <dbReference type="EMBL" id="CAD0000989.1"/>
    </source>
</evidence>
<dbReference type="RefSeq" id="WP_031456939.1">
    <property type="nucleotide sequence ID" value="NZ_CAIJDO010000061.1"/>
</dbReference>
<keyword evidence="1" id="KW-0732">Signal</keyword>
<evidence type="ECO:0008006" key="4">
    <source>
        <dbReference type="Google" id="ProtNLM"/>
    </source>
</evidence>
<proteinExistence type="predicted"/>
<dbReference type="Pfam" id="PF11751">
    <property type="entry name" value="PorP_SprF"/>
    <property type="match status" value="1"/>
</dbReference>
<organism evidence="2 3">
    <name type="scientific">Flavobacterium chungangense</name>
    <dbReference type="NCBI Taxonomy" id="554283"/>
    <lineage>
        <taxon>Bacteria</taxon>
        <taxon>Pseudomonadati</taxon>
        <taxon>Bacteroidota</taxon>
        <taxon>Flavobacteriia</taxon>
        <taxon>Flavobacteriales</taxon>
        <taxon>Flavobacteriaceae</taxon>
        <taxon>Flavobacterium</taxon>
    </lineage>
</organism>
<comment type="caution">
    <text evidence="2">The sequence shown here is derived from an EMBL/GenBank/DDBJ whole genome shotgun (WGS) entry which is preliminary data.</text>
</comment>
<sequence>MKNISKRVFYLLSFTIFFAPLAHAQFQLSNRLFKDNKTAINVGYAGEFEKIRIAGVYGITSKKIDDAQNLVWQQAILDLPLAKKVAMATLFTNVKQGDFTQFEIKQAFAYKIDISDSQSLSAGLGITFNKQSVHYSNGFDPNDNVDLEDPYLLENSFSKDGFDMEVGFVYKYKKLQVALALPSLLKQKQKNTGLTAYTEYEFKLNEKFDLTPSVLMQEAQNKKVEALTSFNLSYIKKASFQIGYSNFKQVAMGFGVNYKKINFAYNYSFSSNSEFKSLVGSTQQIGLFFSI</sequence>
<evidence type="ECO:0000313" key="3">
    <source>
        <dbReference type="Proteomes" id="UP000556700"/>
    </source>
</evidence>
<keyword evidence="3" id="KW-1185">Reference proteome</keyword>
<dbReference type="AlphaFoldDB" id="A0A6V6YNP6"/>
<name>A0A6V6YNP6_9FLAO</name>
<evidence type="ECO:0000256" key="1">
    <source>
        <dbReference type="SAM" id="SignalP"/>
    </source>
</evidence>
<dbReference type="InterPro" id="IPR019861">
    <property type="entry name" value="PorP/SprF_Bacteroidetes"/>
</dbReference>